<dbReference type="Pfam" id="PF03161">
    <property type="entry name" value="LAGLIDADG_2"/>
    <property type="match status" value="1"/>
</dbReference>
<protein>
    <submittedName>
        <fullName evidence="2">Endonuclease I</fullName>
    </submittedName>
</protein>
<name>A0A3N6LRF5_NATCH</name>
<keyword evidence="3" id="KW-1185">Reference proteome</keyword>
<dbReference type="AlphaFoldDB" id="A0A3N6LRF5"/>
<accession>A0A3N6LRF5</accession>
<keyword evidence="2" id="KW-0378">Hydrolase</keyword>
<feature type="domain" description="Homing endonuclease LAGLIDADG" evidence="1">
    <location>
        <begin position="121"/>
        <end position="283"/>
    </location>
</feature>
<keyword evidence="2" id="KW-0255">Endonuclease</keyword>
<evidence type="ECO:0000313" key="2">
    <source>
        <dbReference type="EMBL" id="RQG89704.1"/>
    </source>
</evidence>
<dbReference type="Gene3D" id="3.10.28.10">
    <property type="entry name" value="Homing endonucleases"/>
    <property type="match status" value="1"/>
</dbReference>
<dbReference type="RefSeq" id="WP_124197598.1">
    <property type="nucleotide sequence ID" value="NZ_REGA01000031.1"/>
</dbReference>
<proteinExistence type="predicted"/>
<dbReference type="InterPro" id="IPR027434">
    <property type="entry name" value="Homing_endonucl"/>
</dbReference>
<dbReference type="InterPro" id="IPR004860">
    <property type="entry name" value="LAGLIDADG_dom"/>
</dbReference>
<comment type="caution">
    <text evidence="2">The sequence shown here is derived from an EMBL/GenBank/DDBJ whole genome shotgun (WGS) entry which is preliminary data.</text>
</comment>
<dbReference type="GO" id="GO:0004519">
    <property type="term" value="F:endonuclease activity"/>
    <property type="evidence" value="ECO:0007669"/>
    <property type="project" value="UniProtKB-KW"/>
</dbReference>
<reference evidence="2 3" key="1">
    <citation type="submission" date="2018-10" db="EMBL/GenBank/DDBJ databases">
        <title>Natrarchaeobius chitinivorans gen. nov., sp. nov., and Natrarchaeobius haloalkaliphilus sp. nov., alkaliphilic, chitin-utilizing haloarchaea from hypersaline alkaline lakes.</title>
        <authorList>
            <person name="Sorokin D.Y."/>
            <person name="Elcheninov A.G."/>
            <person name="Kostrikina N.A."/>
            <person name="Bale N.J."/>
            <person name="Sinninghe Damste J.S."/>
            <person name="Khijniak T.V."/>
            <person name="Kublanov I.V."/>
            <person name="Toshchakov S.V."/>
        </authorList>
    </citation>
    <scope>NUCLEOTIDE SEQUENCE [LARGE SCALE GENOMIC DNA]</scope>
    <source>
        <strain evidence="2 3">AArcht4T</strain>
    </source>
</reference>
<gene>
    <name evidence="2" type="ORF">EA473_21525</name>
</gene>
<dbReference type="Gene3D" id="1.10.10.60">
    <property type="entry name" value="Homeodomain-like"/>
    <property type="match status" value="1"/>
</dbReference>
<sequence>MSERYEWLDERVDELAERYESGQSLREIADAFDVTPPTIHSRLRDRGVEMRNGGPTHRQLADLTSELREQYVEDDCSIQTIAGRYETSVRAVRHHLENAEIDCPQRNPRTTGVDWRPFQTSVIKGELLGDGCLHRRRHAESCFFQLSTTTKAHADRLASKLSAGLFPDSQPNSVTRPNQFTEEDYTCWTVSSRPQPYLDRLYDSWYEVRDEHNRKRVPDDFRLDYTALLHWYWGDGNCSIRERGAPRVSFATHGFAELGVRHLQSELDAMGYDNYAVDQQEVDDGSGLYIRLRDYDARTFLNDLRRVTTLPQYDRKFPVPIDD</sequence>
<evidence type="ECO:0000259" key="1">
    <source>
        <dbReference type="Pfam" id="PF03161"/>
    </source>
</evidence>
<dbReference type="SUPFAM" id="SSF55608">
    <property type="entry name" value="Homing endonucleases"/>
    <property type="match status" value="1"/>
</dbReference>
<dbReference type="Proteomes" id="UP000282323">
    <property type="component" value="Unassembled WGS sequence"/>
</dbReference>
<organism evidence="2 3">
    <name type="scientific">Natrarchaeobius chitinivorans</name>
    <dbReference type="NCBI Taxonomy" id="1679083"/>
    <lineage>
        <taxon>Archaea</taxon>
        <taxon>Methanobacteriati</taxon>
        <taxon>Methanobacteriota</taxon>
        <taxon>Stenosarchaea group</taxon>
        <taxon>Halobacteria</taxon>
        <taxon>Halobacteriales</taxon>
        <taxon>Natrialbaceae</taxon>
        <taxon>Natrarchaeobius</taxon>
    </lineage>
</organism>
<keyword evidence="2" id="KW-0540">Nuclease</keyword>
<dbReference type="OrthoDB" id="350627at2157"/>
<evidence type="ECO:0000313" key="3">
    <source>
        <dbReference type="Proteomes" id="UP000282323"/>
    </source>
</evidence>
<dbReference type="EMBL" id="REGA01000031">
    <property type="protein sequence ID" value="RQG89704.1"/>
    <property type="molecule type" value="Genomic_DNA"/>
</dbReference>